<reference evidence="2 3" key="1">
    <citation type="submission" date="2021-08" db="EMBL/GenBank/DDBJ databases">
        <title>Genome sequence analysis of Clostridium chauvoei strains of European origin and evaluation of typing options for outbreak investigations.</title>
        <authorList>
            <person name="Abdel-Glil M."/>
            <person name="Thomas P."/>
            <person name="Seyboldt C."/>
        </authorList>
    </citation>
    <scope>NUCLEOTIDE SEQUENCE [LARGE SCALE GENOMIC DNA]</scope>
    <source>
        <strain evidence="2 3">S0260-09</strain>
    </source>
</reference>
<dbReference type="AlphaFoldDB" id="A0ABD4RK35"/>
<dbReference type="Proteomes" id="UP000775179">
    <property type="component" value="Unassembled WGS sequence"/>
</dbReference>
<dbReference type="SUPFAM" id="SSF52266">
    <property type="entry name" value="SGNH hydrolase"/>
    <property type="match status" value="1"/>
</dbReference>
<protein>
    <submittedName>
        <fullName evidence="2">GDSL family lipase</fullName>
    </submittedName>
</protein>
<gene>
    <name evidence="2" type="ORF">K4H94_11665</name>
</gene>
<dbReference type="KEGG" id="cchv:BTM20_12320"/>
<comment type="caution">
    <text evidence="2">The sequence shown here is derived from an EMBL/GenBank/DDBJ whole genome shotgun (WGS) entry which is preliminary data.</text>
</comment>
<evidence type="ECO:0000313" key="2">
    <source>
        <dbReference type="EMBL" id="MBX7291658.1"/>
    </source>
</evidence>
<dbReference type="InterPro" id="IPR013830">
    <property type="entry name" value="SGNH_hydro"/>
</dbReference>
<evidence type="ECO:0000313" key="3">
    <source>
        <dbReference type="Proteomes" id="UP000775179"/>
    </source>
</evidence>
<dbReference type="EMBL" id="JAIFTX010000031">
    <property type="protein sequence ID" value="MBX7291658.1"/>
    <property type="molecule type" value="Genomic_DNA"/>
</dbReference>
<dbReference type="GeneID" id="66302662"/>
<dbReference type="InterPro" id="IPR036514">
    <property type="entry name" value="SGNH_hydro_sf"/>
</dbReference>
<dbReference type="InterPro" id="IPR051532">
    <property type="entry name" value="Ester_Hydrolysis_Enzymes"/>
</dbReference>
<dbReference type="PANTHER" id="PTHR30383:SF5">
    <property type="entry name" value="SGNH HYDROLASE-TYPE ESTERASE DOMAIN-CONTAINING PROTEIN"/>
    <property type="match status" value="1"/>
</dbReference>
<name>A0ABD4RK35_9CLOT</name>
<dbReference type="Pfam" id="PF13472">
    <property type="entry name" value="Lipase_GDSL_2"/>
    <property type="match status" value="1"/>
</dbReference>
<dbReference type="PANTHER" id="PTHR30383">
    <property type="entry name" value="THIOESTERASE 1/PROTEASE 1/LYSOPHOSPHOLIPASE L1"/>
    <property type="match status" value="1"/>
</dbReference>
<proteinExistence type="predicted"/>
<sequence length="190" mass="21452">MDNKNFVFIGDSLIFGYGVPKNKNWVTKLNDALDFNIINKGINGNTTTDMLVRFSEDVISNKPKLIFLMGGTNDLLSNRPVDFIISNIELMIKEGLESNSKVILGIPPTIIGCDANELFAPSNTYNYCEHSLPILKNKLMDLCKKYNLSFIDFYKLTIDNLNKNIFSDGIHLNSHGQNLLFEEALKIIKL</sequence>
<feature type="domain" description="SGNH hydrolase-type esterase" evidence="1">
    <location>
        <begin position="8"/>
        <end position="177"/>
    </location>
</feature>
<accession>A0ABD4RK35</accession>
<evidence type="ECO:0000259" key="1">
    <source>
        <dbReference type="Pfam" id="PF13472"/>
    </source>
</evidence>
<dbReference type="Gene3D" id="3.40.50.1110">
    <property type="entry name" value="SGNH hydrolase"/>
    <property type="match status" value="1"/>
</dbReference>
<organism evidence="2 3">
    <name type="scientific">Clostridium chauvoei</name>
    <dbReference type="NCBI Taxonomy" id="46867"/>
    <lineage>
        <taxon>Bacteria</taxon>
        <taxon>Bacillati</taxon>
        <taxon>Bacillota</taxon>
        <taxon>Clostridia</taxon>
        <taxon>Eubacteriales</taxon>
        <taxon>Clostridiaceae</taxon>
        <taxon>Clostridium</taxon>
    </lineage>
</organism>
<dbReference type="RefSeq" id="WP_021876640.1">
    <property type="nucleotide sequence ID" value="NZ_CP018624.1"/>
</dbReference>